<protein>
    <submittedName>
        <fullName evidence="2">Uncharacterized protein</fullName>
    </submittedName>
</protein>
<accession>A0A2P4XYP6</accession>
<evidence type="ECO:0000313" key="2">
    <source>
        <dbReference type="EMBL" id="POM70677.1"/>
    </source>
</evidence>
<reference evidence="2 3" key="1">
    <citation type="journal article" date="2017" name="Genome Biol. Evol.">
        <title>Phytophthora megakarya and P. palmivora, closely related causal agents of cacao black pod rot, underwent increases in genome sizes and gene numbers by different mechanisms.</title>
        <authorList>
            <person name="Ali S.S."/>
            <person name="Shao J."/>
            <person name="Lary D.J."/>
            <person name="Kronmiller B."/>
            <person name="Shen D."/>
            <person name="Strem M.D."/>
            <person name="Amoako-Attah I."/>
            <person name="Akrofi A.Y."/>
            <person name="Begoude B.A."/>
            <person name="Ten Hoopen G.M."/>
            <person name="Coulibaly K."/>
            <person name="Kebe B.I."/>
            <person name="Melnick R.L."/>
            <person name="Guiltinan M.J."/>
            <person name="Tyler B.M."/>
            <person name="Meinhardt L.W."/>
            <person name="Bailey B.A."/>
        </authorList>
    </citation>
    <scope>NUCLEOTIDE SEQUENCE [LARGE SCALE GENOMIC DNA]</scope>
    <source>
        <strain evidence="3">sbr112.9</strain>
    </source>
</reference>
<feature type="coiled-coil region" evidence="1">
    <location>
        <begin position="221"/>
        <end position="282"/>
    </location>
</feature>
<name>A0A2P4XYP6_9STRA</name>
<feature type="coiled-coil region" evidence="1">
    <location>
        <begin position="56"/>
        <end position="123"/>
    </location>
</feature>
<dbReference type="Proteomes" id="UP000237271">
    <property type="component" value="Unassembled WGS sequence"/>
</dbReference>
<gene>
    <name evidence="2" type="ORF">PHPALM_12852</name>
</gene>
<sequence length="402" mass="45953">MPPAPTQEREETYIPVALARAQLSKVVADMHAMKAEQVQKLNEILEHYRTIEKNTQERHEARVRALKDRAETKLKESREKFAQLEKAGVVREELHAKEKQTLVEELEKQRLEHLIAHESWRREFECALQVHEDEFAREQQVALDEIARVSRVAAFTGELTQQQLRNELQMCGEDALGQAMRVDEQLQSARSDMATQHQSFLERESQLRRHFAVNLEVERFINSLIDNVVDSKQQIAEAKRAENLQVKLRDLEAKAKAAGSREEILEHRLKAARQRFDFLEAQAVRETVELLVHAVAVTIEGTSSKAPPATSDAPTQTEEELQEAADITEEDGSEIPSLPLDKSKYESEVEVARERHIELIRSKAALHEAKVKLEELTKAKKTVKAAVKTWLTAFQVWTGTDN</sequence>
<organism evidence="2 3">
    <name type="scientific">Phytophthora palmivora</name>
    <dbReference type="NCBI Taxonomy" id="4796"/>
    <lineage>
        <taxon>Eukaryota</taxon>
        <taxon>Sar</taxon>
        <taxon>Stramenopiles</taxon>
        <taxon>Oomycota</taxon>
        <taxon>Peronosporomycetes</taxon>
        <taxon>Peronosporales</taxon>
        <taxon>Peronosporaceae</taxon>
        <taxon>Phytophthora</taxon>
    </lineage>
</organism>
<evidence type="ECO:0000256" key="1">
    <source>
        <dbReference type="SAM" id="Coils"/>
    </source>
</evidence>
<dbReference type="EMBL" id="NCKW01006852">
    <property type="protein sequence ID" value="POM70677.1"/>
    <property type="molecule type" value="Genomic_DNA"/>
</dbReference>
<comment type="caution">
    <text evidence="2">The sequence shown here is derived from an EMBL/GenBank/DDBJ whole genome shotgun (WGS) entry which is preliminary data.</text>
</comment>
<dbReference type="OrthoDB" id="3176171at2759"/>
<dbReference type="AlphaFoldDB" id="A0A2P4XYP6"/>
<proteinExistence type="predicted"/>
<evidence type="ECO:0000313" key="3">
    <source>
        <dbReference type="Proteomes" id="UP000237271"/>
    </source>
</evidence>
<feature type="coiled-coil region" evidence="1">
    <location>
        <begin position="359"/>
        <end position="386"/>
    </location>
</feature>
<keyword evidence="3" id="KW-1185">Reference proteome</keyword>
<keyword evidence="1" id="KW-0175">Coiled coil</keyword>